<sequence>MLNIRTETVNVNLQFNITRELEDNEVLCPTCSGTSLHIEGVPLAQTTNGVYELKKFGKCTTIVGCSSCYFGVQKKCLHCDKLLGRNSYCTCDKSRYEQRYKQEQKEIESWSRTNKITYDEALQKYEMIFIDRVEKYCSPDELAEYLQWYLDDNEDLTIDDILSLRIYGTYTTQASFDAYSILENATEELHEDAFNRAEYVIEDMQEYLNKVANEIKIDTKTFFPDEKNGIQLTIADINKFKLQFDGSEV</sequence>
<organism evidence="1 2">
    <name type="scientific">Paenibacillus vulneris</name>
    <dbReference type="NCBI Taxonomy" id="1133364"/>
    <lineage>
        <taxon>Bacteria</taxon>
        <taxon>Bacillati</taxon>
        <taxon>Bacillota</taxon>
        <taxon>Bacilli</taxon>
        <taxon>Bacillales</taxon>
        <taxon>Paenibacillaceae</taxon>
        <taxon>Paenibacillus</taxon>
    </lineage>
</organism>
<comment type="caution">
    <text evidence="1">The sequence shown here is derived from an EMBL/GenBank/DDBJ whole genome shotgun (WGS) entry which is preliminary data.</text>
</comment>
<proteinExistence type="predicted"/>
<dbReference type="RefSeq" id="WP_345594803.1">
    <property type="nucleotide sequence ID" value="NZ_BAABJG010000055.1"/>
</dbReference>
<keyword evidence="2" id="KW-1185">Reference proteome</keyword>
<name>A0ABW3UHE0_9BACL</name>
<protein>
    <recommendedName>
        <fullName evidence="3">Phage protein</fullName>
    </recommendedName>
</protein>
<dbReference type="EMBL" id="JBHTLU010000012">
    <property type="protein sequence ID" value="MFD1219677.1"/>
    <property type="molecule type" value="Genomic_DNA"/>
</dbReference>
<evidence type="ECO:0000313" key="2">
    <source>
        <dbReference type="Proteomes" id="UP001597180"/>
    </source>
</evidence>
<reference evidence="2" key="1">
    <citation type="journal article" date="2019" name="Int. J. Syst. Evol. Microbiol.">
        <title>The Global Catalogue of Microorganisms (GCM) 10K type strain sequencing project: providing services to taxonomists for standard genome sequencing and annotation.</title>
        <authorList>
            <consortium name="The Broad Institute Genomics Platform"/>
            <consortium name="The Broad Institute Genome Sequencing Center for Infectious Disease"/>
            <person name="Wu L."/>
            <person name="Ma J."/>
        </authorList>
    </citation>
    <scope>NUCLEOTIDE SEQUENCE [LARGE SCALE GENOMIC DNA]</scope>
    <source>
        <strain evidence="2">CCUG 53270</strain>
    </source>
</reference>
<evidence type="ECO:0000313" key="1">
    <source>
        <dbReference type="EMBL" id="MFD1219677.1"/>
    </source>
</evidence>
<accession>A0ABW3UHE0</accession>
<dbReference type="Proteomes" id="UP001597180">
    <property type="component" value="Unassembled WGS sequence"/>
</dbReference>
<evidence type="ECO:0008006" key="3">
    <source>
        <dbReference type="Google" id="ProtNLM"/>
    </source>
</evidence>
<gene>
    <name evidence="1" type="ORF">ACFQ4B_06075</name>
</gene>